<dbReference type="Proteomes" id="UP001341840">
    <property type="component" value="Unassembled WGS sequence"/>
</dbReference>
<feature type="compositionally biased region" description="Basic and acidic residues" evidence="1">
    <location>
        <begin position="95"/>
        <end position="110"/>
    </location>
</feature>
<evidence type="ECO:0000313" key="3">
    <source>
        <dbReference type="Proteomes" id="UP001341840"/>
    </source>
</evidence>
<protein>
    <submittedName>
        <fullName evidence="2">Uncharacterized protein</fullName>
    </submittedName>
</protein>
<feature type="region of interest" description="Disordered" evidence="1">
    <location>
        <begin position="191"/>
        <end position="243"/>
    </location>
</feature>
<feature type="region of interest" description="Disordered" evidence="1">
    <location>
        <begin position="28"/>
        <end position="118"/>
    </location>
</feature>
<proteinExistence type="predicted"/>
<comment type="caution">
    <text evidence="2">The sequence shown here is derived from an EMBL/GenBank/DDBJ whole genome shotgun (WGS) entry which is preliminary data.</text>
</comment>
<dbReference type="EMBL" id="JASCZI010060556">
    <property type="protein sequence ID" value="MED6133856.1"/>
    <property type="molecule type" value="Genomic_DNA"/>
</dbReference>
<reference evidence="2 3" key="1">
    <citation type="journal article" date="2023" name="Plants (Basel)">
        <title>Bridging the Gap: Combining Genomics and Transcriptomics Approaches to Understand Stylosanthes scabra, an Orphan Legume from the Brazilian Caatinga.</title>
        <authorList>
            <person name="Ferreira-Neto J.R.C."/>
            <person name="da Silva M.D."/>
            <person name="Binneck E."/>
            <person name="de Melo N.F."/>
            <person name="da Silva R.H."/>
            <person name="de Melo A.L.T.M."/>
            <person name="Pandolfi V."/>
            <person name="Bustamante F.O."/>
            <person name="Brasileiro-Vidal A.C."/>
            <person name="Benko-Iseppon A.M."/>
        </authorList>
    </citation>
    <scope>NUCLEOTIDE SEQUENCE [LARGE SCALE GENOMIC DNA]</scope>
    <source>
        <tissue evidence="2">Leaves</tissue>
    </source>
</reference>
<organism evidence="2 3">
    <name type="scientific">Stylosanthes scabra</name>
    <dbReference type="NCBI Taxonomy" id="79078"/>
    <lineage>
        <taxon>Eukaryota</taxon>
        <taxon>Viridiplantae</taxon>
        <taxon>Streptophyta</taxon>
        <taxon>Embryophyta</taxon>
        <taxon>Tracheophyta</taxon>
        <taxon>Spermatophyta</taxon>
        <taxon>Magnoliopsida</taxon>
        <taxon>eudicotyledons</taxon>
        <taxon>Gunneridae</taxon>
        <taxon>Pentapetalae</taxon>
        <taxon>rosids</taxon>
        <taxon>fabids</taxon>
        <taxon>Fabales</taxon>
        <taxon>Fabaceae</taxon>
        <taxon>Papilionoideae</taxon>
        <taxon>50 kb inversion clade</taxon>
        <taxon>dalbergioids sensu lato</taxon>
        <taxon>Dalbergieae</taxon>
        <taxon>Pterocarpus clade</taxon>
        <taxon>Stylosanthes</taxon>
    </lineage>
</organism>
<accession>A0ABU6SCA9</accession>
<evidence type="ECO:0000256" key="1">
    <source>
        <dbReference type="SAM" id="MobiDB-lite"/>
    </source>
</evidence>
<feature type="compositionally biased region" description="Basic and acidic residues" evidence="1">
    <location>
        <begin position="35"/>
        <end position="44"/>
    </location>
</feature>
<feature type="compositionally biased region" description="Pro residues" evidence="1">
    <location>
        <begin position="226"/>
        <end position="237"/>
    </location>
</feature>
<gene>
    <name evidence="2" type="ORF">PIB30_032205</name>
</gene>
<keyword evidence="3" id="KW-1185">Reference proteome</keyword>
<name>A0ABU6SCA9_9FABA</name>
<sequence>MARPPPLGGVAARSEIAKIHNLKPPRVRAMPLARPRGEHNDIWPKQHKYVARSRPSLGARARPCVRTTAVARPRPRALSSRTNYCKVRAPAPAPRMDRKRESEDAKEKGKLAMPPTRKSSRLAGLPLFVPITTSPRSVLRPNKLLVQAIATIKGELSPKASAQATRIIARGGPSRPKPKKAVIIDLVSDEEGEVQGKETTAEEPPLVATRAEEKEEEEDPEEYIPPYSPLPPFPPSPERWGQESMTTHTIGTMMGTLTSGALM</sequence>
<evidence type="ECO:0000313" key="2">
    <source>
        <dbReference type="EMBL" id="MED6133856.1"/>
    </source>
</evidence>